<proteinExistence type="predicted"/>
<gene>
    <name evidence="2" type="ORF">SSS_8447</name>
</gene>
<dbReference type="Gene3D" id="3.60.10.10">
    <property type="entry name" value="Endonuclease/exonuclease/phosphatase"/>
    <property type="match status" value="1"/>
</dbReference>
<dbReference type="PROSITE" id="PS50878">
    <property type="entry name" value="RT_POL"/>
    <property type="match status" value="1"/>
</dbReference>
<dbReference type="GO" id="GO:0003824">
    <property type="term" value="F:catalytic activity"/>
    <property type="evidence" value="ECO:0007669"/>
    <property type="project" value="InterPro"/>
</dbReference>
<protein>
    <recommendedName>
        <fullName evidence="1">Reverse transcriptase domain-containing protein</fullName>
    </recommendedName>
</protein>
<dbReference type="InterPro" id="IPR036691">
    <property type="entry name" value="Endo/exonu/phosph_ase_sf"/>
</dbReference>
<evidence type="ECO:0000313" key="3">
    <source>
        <dbReference type="EnsemblMetazoa" id="KAF7493884.1"/>
    </source>
</evidence>
<dbReference type="EnsemblMetazoa" id="SSS_8447s_mrna">
    <property type="protein sequence ID" value="KAF7493884.1"/>
    <property type="gene ID" value="SSS_8447"/>
</dbReference>
<feature type="domain" description="Reverse transcriptase" evidence="1">
    <location>
        <begin position="499"/>
        <end position="767"/>
    </location>
</feature>
<dbReference type="SUPFAM" id="SSF56672">
    <property type="entry name" value="DNA/RNA polymerases"/>
    <property type="match status" value="1"/>
</dbReference>
<keyword evidence="4" id="KW-1185">Reference proteome</keyword>
<dbReference type="AlphaFoldDB" id="A0A834RAE8"/>
<dbReference type="Proteomes" id="UP000070412">
    <property type="component" value="Unassembled WGS sequence"/>
</dbReference>
<sequence length="877" mass="102091">MALSPYLTPKPTQTIPCIHTLSIAQQNTRKSLTATKELLRHLENTNIDIVLIQEPHTQNTHQILGFPTNSLIHQANCLDLPKTGIYIRNKNLYTQTIHSFTSTWMTSIQVQLETTSLILATIYIEPNKITSQHIDTIKNLLQTYERHPIILSGDLNARHTLWYDRIVNKHGELFCELVNEQALHIHNNKNPTCITLNGTSIIDLTLTNIHATPHISYWKSALIDGMFDHKLLEFKFSAAEKIPTKTWTSTKKFNEKKANWATFRKHIRTQSLRDIEHNIEHAICAEVIDTQLERLTKMIQKAAYKSMPTIKRPTYQRRSIWWDDELKCMQIVVKNMRNRFSHEHDPEVRQYFYEDFKASRNRFIRMIRAKKFRKWKEFLEEIHSRDTWGNTYRMIKHKLNPKQYSLPILEDHPPQSHQHILKNIVDQIFPSREFSHHRIHTNTSSDTSLLYPLITKDYIELLISKSNSKKAPGLDHITYGMLKPVRDKISKILASLFNKCLEIGYFPRQWKEGTLTIFPKPNKDDYYNPKNYRPITLLSSIGKLFEKIIQSRIQNFLTENNSLNSSQHGFVPNKSTTTALFNIKKEILDHKIDSLVSLIAIDFSGAFDNADWDIILKNMTSLQIPYYLVRIIDSYFQNRIVSMRFNNNQYSKTMTQGCPQGSPLSPLLWNILLNSLLDSFSFGNATIHAYADDITIICHGKDITTLHRLAQEILTFVNIWSKHNNLTINAQKTQILNFHTHAFPRPIMLGSSTIQIVRQLKILGLTFENHKLKRKLNFTPHVNSIVNRTIKIKNILHCFCKNTLGVDTRKRQNLYKGLIRPVMTYGSEIWADQINKKQFSKLESLQHQILRNSIMAFRTVSKPCVTSLTKVETSRPT</sequence>
<reference evidence="4" key="1">
    <citation type="journal article" date="2020" name="PLoS Negl. Trop. Dis.">
        <title>High-quality nuclear genome for Sarcoptes scabiei-A critical resource for a neglected parasite.</title>
        <authorList>
            <person name="Korhonen P.K."/>
            <person name="Gasser R.B."/>
            <person name="Ma G."/>
            <person name="Wang T."/>
            <person name="Stroehlein A.J."/>
            <person name="Young N.D."/>
            <person name="Ang C.S."/>
            <person name="Fernando D.D."/>
            <person name="Lu H.C."/>
            <person name="Taylor S."/>
            <person name="Reynolds S.L."/>
            <person name="Mofiz E."/>
            <person name="Najaraj S.H."/>
            <person name="Gowda H."/>
            <person name="Madugundu A."/>
            <person name="Renuse S."/>
            <person name="Holt D."/>
            <person name="Pandey A."/>
            <person name="Papenfuss A.T."/>
            <person name="Fischer K."/>
        </authorList>
    </citation>
    <scope>NUCLEOTIDE SEQUENCE [LARGE SCALE GENOMIC DNA]</scope>
</reference>
<reference evidence="2" key="2">
    <citation type="submission" date="2020-01" db="EMBL/GenBank/DDBJ databases">
        <authorList>
            <person name="Korhonen P.K.K."/>
            <person name="Guangxu M.G."/>
            <person name="Wang T.W."/>
            <person name="Stroehlein A.J.S."/>
            <person name="Young N.D."/>
            <person name="Ang C.-S.A."/>
            <person name="Fernando D.W.F."/>
            <person name="Lu H.L."/>
            <person name="Taylor S.T."/>
            <person name="Ehtesham M.E.M."/>
            <person name="Najaraj S.H.N."/>
            <person name="Harsha G.H.G."/>
            <person name="Madugundu A.M."/>
            <person name="Renuse S.R."/>
            <person name="Holt D.H."/>
            <person name="Pandey A.P."/>
            <person name="Papenfuss A.P."/>
            <person name="Gasser R.B.G."/>
            <person name="Fischer K.F."/>
        </authorList>
    </citation>
    <scope>NUCLEOTIDE SEQUENCE</scope>
    <source>
        <strain evidence="2">SSS_KF_BRIS2020</strain>
    </source>
</reference>
<dbReference type="Pfam" id="PF14529">
    <property type="entry name" value="Exo_endo_phos_2"/>
    <property type="match status" value="1"/>
</dbReference>
<evidence type="ECO:0000313" key="4">
    <source>
        <dbReference type="Proteomes" id="UP000070412"/>
    </source>
</evidence>
<evidence type="ECO:0000313" key="2">
    <source>
        <dbReference type="EMBL" id="KAF7493884.1"/>
    </source>
</evidence>
<organism evidence="2">
    <name type="scientific">Sarcoptes scabiei</name>
    <name type="common">Itch mite</name>
    <name type="synonym">Acarus scabiei</name>
    <dbReference type="NCBI Taxonomy" id="52283"/>
    <lineage>
        <taxon>Eukaryota</taxon>
        <taxon>Metazoa</taxon>
        <taxon>Ecdysozoa</taxon>
        <taxon>Arthropoda</taxon>
        <taxon>Chelicerata</taxon>
        <taxon>Arachnida</taxon>
        <taxon>Acari</taxon>
        <taxon>Acariformes</taxon>
        <taxon>Sarcoptiformes</taxon>
        <taxon>Astigmata</taxon>
        <taxon>Psoroptidia</taxon>
        <taxon>Sarcoptoidea</taxon>
        <taxon>Sarcoptidae</taxon>
        <taxon>Sarcoptinae</taxon>
        <taxon>Sarcoptes</taxon>
    </lineage>
</organism>
<dbReference type="OrthoDB" id="6497143at2759"/>
<dbReference type="InterPro" id="IPR000477">
    <property type="entry name" value="RT_dom"/>
</dbReference>
<dbReference type="PANTHER" id="PTHR19446">
    <property type="entry name" value="REVERSE TRANSCRIPTASES"/>
    <property type="match status" value="1"/>
</dbReference>
<dbReference type="SUPFAM" id="SSF56219">
    <property type="entry name" value="DNase I-like"/>
    <property type="match status" value="1"/>
</dbReference>
<dbReference type="InterPro" id="IPR043502">
    <property type="entry name" value="DNA/RNA_pol_sf"/>
</dbReference>
<dbReference type="EMBL" id="WVUK01000054">
    <property type="protein sequence ID" value="KAF7493884.1"/>
    <property type="molecule type" value="Genomic_DNA"/>
</dbReference>
<dbReference type="CDD" id="cd01650">
    <property type="entry name" value="RT_nLTR_like"/>
    <property type="match status" value="1"/>
</dbReference>
<dbReference type="Pfam" id="PF00078">
    <property type="entry name" value="RVT_1"/>
    <property type="match status" value="1"/>
</dbReference>
<dbReference type="GO" id="GO:0071897">
    <property type="term" value="P:DNA biosynthetic process"/>
    <property type="evidence" value="ECO:0007669"/>
    <property type="project" value="UniProtKB-ARBA"/>
</dbReference>
<dbReference type="InterPro" id="IPR005135">
    <property type="entry name" value="Endo/exonuclease/phosphatase"/>
</dbReference>
<evidence type="ECO:0000259" key="1">
    <source>
        <dbReference type="PROSITE" id="PS50878"/>
    </source>
</evidence>
<name>A0A834RAE8_SARSC</name>
<reference evidence="3" key="3">
    <citation type="submission" date="2022-06" db="UniProtKB">
        <authorList>
            <consortium name="EnsemblMetazoa"/>
        </authorList>
    </citation>
    <scope>IDENTIFICATION</scope>
</reference>
<accession>A0A834RAE8</accession>